<keyword evidence="2" id="KW-1185">Reference proteome</keyword>
<organism evidence="1 2">
    <name type="scientific">Colletotrichum destructivum</name>
    <dbReference type="NCBI Taxonomy" id="34406"/>
    <lineage>
        <taxon>Eukaryota</taxon>
        <taxon>Fungi</taxon>
        <taxon>Dikarya</taxon>
        <taxon>Ascomycota</taxon>
        <taxon>Pezizomycotina</taxon>
        <taxon>Sordariomycetes</taxon>
        <taxon>Hypocreomycetidae</taxon>
        <taxon>Glomerellales</taxon>
        <taxon>Glomerellaceae</taxon>
        <taxon>Colletotrichum</taxon>
        <taxon>Colletotrichum destructivum species complex</taxon>
    </lineage>
</organism>
<reference evidence="2" key="1">
    <citation type="journal article" date="2023" name="bioRxiv">
        <title>Complete genome of the Medicago anthracnose fungus, Colletotrichum destructivum, reveals a mini-chromosome-like region within a core chromosome.</title>
        <authorList>
            <person name="Lapalu N."/>
            <person name="Simon A."/>
            <person name="Lu A."/>
            <person name="Plaumann P.-L."/>
            <person name="Amselem J."/>
            <person name="Pigne S."/>
            <person name="Auger A."/>
            <person name="Koch C."/>
            <person name="Dallery J.-F."/>
            <person name="O'Connell R.J."/>
        </authorList>
    </citation>
    <scope>NUCLEOTIDE SEQUENCE [LARGE SCALE GENOMIC DNA]</scope>
    <source>
        <strain evidence="2">CBS 520.97</strain>
    </source>
</reference>
<proteinExistence type="predicted"/>
<gene>
    <name evidence="1" type="ORF">CDEST_01686</name>
</gene>
<name>A0AAX4I017_9PEZI</name>
<evidence type="ECO:0000313" key="1">
    <source>
        <dbReference type="EMBL" id="WQF76672.1"/>
    </source>
</evidence>
<accession>A0AAX4I017</accession>
<evidence type="ECO:0000313" key="2">
    <source>
        <dbReference type="Proteomes" id="UP001322277"/>
    </source>
</evidence>
<dbReference type="RefSeq" id="XP_062773896.1">
    <property type="nucleotide sequence ID" value="XM_062917845.1"/>
</dbReference>
<dbReference type="GeneID" id="87938189"/>
<dbReference type="AlphaFoldDB" id="A0AAX4I017"/>
<sequence length="228" mass="25070">MADVCVTQQCGLCCFKLYNGEDIIAFGSDGRLSTPFQNGPAFVVNESDAYIQCVGACLHSGGQAVGCHAECVNQVPARRLSAVLKVWTYNYEPARSETNRRITWLHQTFSSLLRSDVFGKKMPTLPPELLSQITAYCYSSFAIEYTMARLALGCTKANARTTVISMSQRIWAHFTTFEGVDYIAPLNNAADHLHAEIIFEPDPVRSVKTVYIAEIATVPCVVLGRTAS</sequence>
<dbReference type="EMBL" id="CP137305">
    <property type="protein sequence ID" value="WQF76672.1"/>
    <property type="molecule type" value="Genomic_DNA"/>
</dbReference>
<protein>
    <submittedName>
        <fullName evidence="1">Uncharacterized protein</fullName>
    </submittedName>
</protein>
<dbReference type="Proteomes" id="UP001322277">
    <property type="component" value="Chromosome 1"/>
</dbReference>
<dbReference type="KEGG" id="cdet:87938189"/>